<reference evidence="2 3" key="1">
    <citation type="submission" date="2016-11" db="EMBL/GenBank/DDBJ databases">
        <authorList>
            <person name="Jaros S."/>
            <person name="Januszkiewicz K."/>
            <person name="Wedrychowicz H."/>
        </authorList>
    </citation>
    <scope>NUCLEOTIDE SEQUENCE [LARGE SCALE GENOMIC DNA]</scope>
    <source>
        <strain evidence="2 3">DSM 44523</strain>
    </source>
</reference>
<sequence length="471" mass="50673">MSPDTGLVFRTARELVTLMVTRQVSAREVLDAHLAQIEKTNPEVNAIVTLAPERARTLAERADTAIARGRSLGPLHGLPVAHKDLANTAGIRTTFGSLVYQAHVPVRDDLHVRRMVDAGAVTLGKTNTPEFGNGSQTFNRVFGATRNPYDVTRTCGGSSGGAAVALATGMVPIADGSDMGGSLRNPASFCNVVGLRPSIGRVPLWPVTNDHFTLPAVGAMARTVGDLALQMRVIAQPTPRSPVSLPPADFSRPVERDVRGTRVAWSVDLGGLPVDPRVVHAMTPARDLLLDLGCEVVDTCPDFDGADEAFTVQRASAQAYVYGPLLDEYGDQLGDNVRWEIARGRAVTAIDLERAAVLRTELYNRMLDFFATHQFLVTLVSQVVPFDVDLPYPTEIDGTPMTCYREWMRSCAWMSVAGLPCMSVPFTFTPEGLPVGVQIVGAPGDDFGVLSLGHAIEAATTTWRRHPALAL</sequence>
<dbReference type="STRING" id="2017.SAMN05444320_107179"/>
<dbReference type="PROSITE" id="PS00571">
    <property type="entry name" value="AMIDASES"/>
    <property type="match status" value="1"/>
</dbReference>
<dbReference type="EMBL" id="FQVN01000007">
    <property type="protein sequence ID" value="SHG24944.1"/>
    <property type="molecule type" value="Genomic_DNA"/>
</dbReference>
<gene>
    <name evidence="2" type="ORF">SAMN05444320_107179</name>
</gene>
<dbReference type="NCBIfam" id="NF005686">
    <property type="entry name" value="PRK07486.1"/>
    <property type="match status" value="1"/>
</dbReference>
<protein>
    <submittedName>
        <fullName evidence="2">Amidase</fullName>
    </submittedName>
</protein>
<dbReference type="Proteomes" id="UP000184501">
    <property type="component" value="Unassembled WGS sequence"/>
</dbReference>
<dbReference type="InterPro" id="IPR036928">
    <property type="entry name" value="AS_sf"/>
</dbReference>
<dbReference type="Gene3D" id="3.90.1300.10">
    <property type="entry name" value="Amidase signature (AS) domain"/>
    <property type="match status" value="1"/>
</dbReference>
<dbReference type="OrthoDB" id="182039at2"/>
<accession>A0A1M5I991</accession>
<evidence type="ECO:0000313" key="2">
    <source>
        <dbReference type="EMBL" id="SHG24944.1"/>
    </source>
</evidence>
<organism evidence="2 3">
    <name type="scientific">Streptoalloteichus hindustanus</name>
    <dbReference type="NCBI Taxonomy" id="2017"/>
    <lineage>
        <taxon>Bacteria</taxon>
        <taxon>Bacillati</taxon>
        <taxon>Actinomycetota</taxon>
        <taxon>Actinomycetes</taxon>
        <taxon>Pseudonocardiales</taxon>
        <taxon>Pseudonocardiaceae</taxon>
        <taxon>Streptoalloteichus</taxon>
    </lineage>
</organism>
<dbReference type="SUPFAM" id="SSF75304">
    <property type="entry name" value="Amidase signature (AS) enzymes"/>
    <property type="match status" value="1"/>
</dbReference>
<dbReference type="RefSeq" id="WP_073486520.1">
    <property type="nucleotide sequence ID" value="NZ_FQVN01000007.1"/>
</dbReference>
<feature type="domain" description="Amidase" evidence="1">
    <location>
        <begin position="28"/>
        <end position="450"/>
    </location>
</feature>
<name>A0A1M5I991_STRHI</name>
<dbReference type="InterPro" id="IPR020556">
    <property type="entry name" value="Amidase_CS"/>
</dbReference>
<evidence type="ECO:0000313" key="3">
    <source>
        <dbReference type="Proteomes" id="UP000184501"/>
    </source>
</evidence>
<keyword evidence="3" id="KW-1185">Reference proteome</keyword>
<proteinExistence type="predicted"/>
<dbReference type="PANTHER" id="PTHR11895:SF76">
    <property type="entry name" value="INDOLEACETAMIDE HYDROLASE"/>
    <property type="match status" value="1"/>
</dbReference>
<dbReference type="InterPro" id="IPR023631">
    <property type="entry name" value="Amidase_dom"/>
</dbReference>
<dbReference type="InterPro" id="IPR000120">
    <property type="entry name" value="Amidase"/>
</dbReference>
<dbReference type="AlphaFoldDB" id="A0A1M5I991"/>
<dbReference type="PANTHER" id="PTHR11895">
    <property type="entry name" value="TRANSAMIDASE"/>
    <property type="match status" value="1"/>
</dbReference>
<dbReference type="Pfam" id="PF01425">
    <property type="entry name" value="Amidase"/>
    <property type="match status" value="1"/>
</dbReference>
<evidence type="ECO:0000259" key="1">
    <source>
        <dbReference type="Pfam" id="PF01425"/>
    </source>
</evidence>
<dbReference type="GO" id="GO:0003824">
    <property type="term" value="F:catalytic activity"/>
    <property type="evidence" value="ECO:0007669"/>
    <property type="project" value="InterPro"/>
</dbReference>